<evidence type="ECO:0000313" key="2">
    <source>
        <dbReference type="EMBL" id="MBC3940948.1"/>
    </source>
</evidence>
<dbReference type="RefSeq" id="WP_187502728.1">
    <property type="nucleotide sequence ID" value="NZ_CP162536.1"/>
</dbReference>
<gene>
    <name evidence="2" type="ORF">H8S47_04525</name>
</gene>
<organism evidence="2 3">
    <name type="scientific">Sphingomonas albertensis</name>
    <dbReference type="NCBI Taxonomy" id="2762591"/>
    <lineage>
        <taxon>Bacteria</taxon>
        <taxon>Pseudomonadati</taxon>
        <taxon>Pseudomonadota</taxon>
        <taxon>Alphaproteobacteria</taxon>
        <taxon>Sphingomonadales</taxon>
        <taxon>Sphingomonadaceae</taxon>
        <taxon>Sphingomonas</taxon>
    </lineage>
</organism>
<evidence type="ECO:0000256" key="1">
    <source>
        <dbReference type="SAM" id="MobiDB-lite"/>
    </source>
</evidence>
<sequence length="156" mass="17441">MTDDLAQIEQLAGALLRKVDAGERRKVLHLMVRSLQRSQAARIARQQDPDGQPYAARKPQPAGRLRRKGTIKRQAMFRKLRNASNLKAGATDTEAWVGFSGRAAQIARVHQEGLNDVPSKGRKPVRYARRVLLGDTEPERQALLDIALDHFNVPGF</sequence>
<evidence type="ECO:0000313" key="3">
    <source>
        <dbReference type="Proteomes" id="UP000597613"/>
    </source>
</evidence>
<dbReference type="InterPro" id="IPR006522">
    <property type="entry name" value="Phage_virion_morphogenesis"/>
</dbReference>
<reference evidence="2 3" key="1">
    <citation type="submission" date="2020-08" db="EMBL/GenBank/DDBJ databases">
        <title>Putative novel bacterial strains isolated from necrotic wheat leaf tissues caused by Xanthomonas translucens.</title>
        <authorList>
            <person name="Tambong J.T."/>
        </authorList>
    </citation>
    <scope>NUCLEOTIDE SEQUENCE [LARGE SCALE GENOMIC DNA]</scope>
    <source>
        <strain evidence="3">DOAB 1063</strain>
    </source>
</reference>
<comment type="caution">
    <text evidence="2">The sequence shown here is derived from an EMBL/GenBank/DDBJ whole genome shotgun (WGS) entry which is preliminary data.</text>
</comment>
<dbReference type="EMBL" id="JACONT010000006">
    <property type="protein sequence ID" value="MBC3940948.1"/>
    <property type="molecule type" value="Genomic_DNA"/>
</dbReference>
<proteinExistence type="predicted"/>
<dbReference type="Pfam" id="PF05069">
    <property type="entry name" value="Phage_tail_S"/>
    <property type="match status" value="1"/>
</dbReference>
<dbReference type="Proteomes" id="UP000597613">
    <property type="component" value="Unassembled WGS sequence"/>
</dbReference>
<name>A0ABR7AKG7_9SPHN</name>
<keyword evidence="3" id="KW-1185">Reference proteome</keyword>
<dbReference type="NCBIfam" id="TIGR01635">
    <property type="entry name" value="tail_comp_S"/>
    <property type="match status" value="1"/>
</dbReference>
<accession>A0ABR7AKG7</accession>
<feature type="region of interest" description="Disordered" evidence="1">
    <location>
        <begin position="43"/>
        <end position="70"/>
    </location>
</feature>
<protein>
    <submittedName>
        <fullName evidence="2">Phage virion morphogenesis protein</fullName>
    </submittedName>
</protein>